<dbReference type="InterPro" id="IPR032710">
    <property type="entry name" value="NTF2-like_dom_sf"/>
</dbReference>
<dbReference type="Proteomes" id="UP001358324">
    <property type="component" value="Unassembled WGS sequence"/>
</dbReference>
<sequence length="144" mass="15835">MAAPSAPSTTTVQVELLPLLDEMLAAANAHDTDRFMRMYARQPDTVLVFDDITLRGWQAIRDAQLDWWDHGKSDAVYRAPSPPQITPINADVVATLQTLEVTSTTPAGAKADARVFATSIWKRLPEGWRIVLAHESLLMAPATP</sequence>
<comment type="caution">
    <text evidence="2">The sequence shown here is derived from an EMBL/GenBank/DDBJ whole genome shotgun (WGS) entry which is preliminary data.</text>
</comment>
<evidence type="ECO:0000259" key="1">
    <source>
        <dbReference type="Pfam" id="PF13474"/>
    </source>
</evidence>
<evidence type="ECO:0000313" key="2">
    <source>
        <dbReference type="EMBL" id="MEF3083664.1"/>
    </source>
</evidence>
<dbReference type="EMBL" id="JAZHBM010000003">
    <property type="protein sequence ID" value="MEF3083664.1"/>
    <property type="molecule type" value="Genomic_DNA"/>
</dbReference>
<dbReference type="InterPro" id="IPR037401">
    <property type="entry name" value="SnoaL-like"/>
</dbReference>
<name>A0ABU7WKE9_9GAMM</name>
<proteinExistence type="predicted"/>
<protein>
    <submittedName>
        <fullName evidence="2">Nuclear transport factor 2 family protein</fullName>
    </submittedName>
</protein>
<dbReference type="Pfam" id="PF13474">
    <property type="entry name" value="SnoaL_3"/>
    <property type="match status" value="1"/>
</dbReference>
<accession>A0ABU7WKE9</accession>
<feature type="domain" description="SnoaL-like" evidence="1">
    <location>
        <begin position="19"/>
        <end position="139"/>
    </location>
</feature>
<gene>
    <name evidence="2" type="ORF">V3391_15715</name>
</gene>
<reference evidence="2 3" key="1">
    <citation type="submission" date="2024-01" db="EMBL/GenBank/DDBJ databases">
        <title>Novel species of the genus Luteimonas isolated from rivers.</title>
        <authorList>
            <person name="Lu H."/>
        </authorList>
    </citation>
    <scope>NUCLEOTIDE SEQUENCE [LARGE SCALE GENOMIC DNA]</scope>
    <source>
        <strain evidence="2 3">SMYT11W</strain>
    </source>
</reference>
<dbReference type="Gene3D" id="3.10.450.50">
    <property type="match status" value="1"/>
</dbReference>
<dbReference type="RefSeq" id="WP_332079368.1">
    <property type="nucleotide sequence ID" value="NZ_JAZHBM010000003.1"/>
</dbReference>
<dbReference type="SUPFAM" id="SSF54427">
    <property type="entry name" value="NTF2-like"/>
    <property type="match status" value="1"/>
</dbReference>
<evidence type="ECO:0000313" key="3">
    <source>
        <dbReference type="Proteomes" id="UP001358324"/>
    </source>
</evidence>
<keyword evidence="3" id="KW-1185">Reference proteome</keyword>
<organism evidence="2 3">
    <name type="scientific">Luteimonas flava</name>
    <dbReference type="NCBI Taxonomy" id="3115822"/>
    <lineage>
        <taxon>Bacteria</taxon>
        <taxon>Pseudomonadati</taxon>
        <taxon>Pseudomonadota</taxon>
        <taxon>Gammaproteobacteria</taxon>
        <taxon>Lysobacterales</taxon>
        <taxon>Lysobacteraceae</taxon>
        <taxon>Luteimonas</taxon>
    </lineage>
</organism>